<organism evidence="3 4">
    <name type="scientific">Symbiodinium microadriaticum</name>
    <name type="common">Dinoflagellate</name>
    <name type="synonym">Zooxanthella microadriatica</name>
    <dbReference type="NCBI Taxonomy" id="2951"/>
    <lineage>
        <taxon>Eukaryota</taxon>
        <taxon>Sar</taxon>
        <taxon>Alveolata</taxon>
        <taxon>Dinophyceae</taxon>
        <taxon>Suessiales</taxon>
        <taxon>Symbiodiniaceae</taxon>
        <taxon>Symbiodinium</taxon>
    </lineage>
</organism>
<name>A0A1Q9EL76_SYMMI</name>
<feature type="compositionally biased region" description="Polar residues" evidence="1">
    <location>
        <begin position="384"/>
        <end position="394"/>
    </location>
</feature>
<sequence length="394" mass="43234">MWWWVILLCYSGVAYQSGPRAQLASLGASPANESQNYTEDPFRAYIVCRYPQSDQGASRTSLRQYALPDWSKGAFSERGFRDYDSQDESSLAVFELQDLLQSPCSLLRQVRETLAAVGPAVLGGRGYRYNQTILEATWAGWENMVAEEAAAQVAQATQGWRQGQRPAVPVPTLPAASKPNAAGAASADKLALDKVLTALQASESDLPPPLLELMQQFQEQDTKSEAKHLHKVVASQAAAKRDLAKLRTSRTAYLQAWNTYVEQVMTTLQQQVTEHGTTMAEFQEKETQWEAALQDSTSTLAKMTQDGGVETVSDSDMESQENKVEAAIEAEAKARSAAERAQSQNQALIQAMEQVKTAAAEELKKDATDTNRERTPRRKAAATEPTQQNSGKAP</sequence>
<gene>
    <name evidence="3" type="ORF">AK812_SmicGene8335</name>
</gene>
<keyword evidence="4" id="KW-1185">Reference proteome</keyword>
<dbReference type="OrthoDB" id="440154at2759"/>
<protein>
    <submittedName>
        <fullName evidence="3">Uncharacterized protein</fullName>
    </submittedName>
</protein>
<evidence type="ECO:0000313" key="3">
    <source>
        <dbReference type="EMBL" id="OLQ08170.1"/>
    </source>
</evidence>
<dbReference type="AlphaFoldDB" id="A0A1Q9EL76"/>
<proteinExistence type="predicted"/>
<feature type="signal peptide" evidence="2">
    <location>
        <begin position="1"/>
        <end position="16"/>
    </location>
</feature>
<dbReference type="Proteomes" id="UP000186817">
    <property type="component" value="Unassembled WGS sequence"/>
</dbReference>
<feature type="region of interest" description="Disordered" evidence="1">
    <location>
        <begin position="354"/>
        <end position="394"/>
    </location>
</feature>
<comment type="caution">
    <text evidence="3">The sequence shown here is derived from an EMBL/GenBank/DDBJ whole genome shotgun (WGS) entry which is preliminary data.</text>
</comment>
<dbReference type="EMBL" id="LSRX01000123">
    <property type="protein sequence ID" value="OLQ08170.1"/>
    <property type="molecule type" value="Genomic_DNA"/>
</dbReference>
<feature type="region of interest" description="Disordered" evidence="1">
    <location>
        <begin position="305"/>
        <end position="325"/>
    </location>
</feature>
<evidence type="ECO:0000256" key="1">
    <source>
        <dbReference type="SAM" id="MobiDB-lite"/>
    </source>
</evidence>
<accession>A0A1Q9EL76</accession>
<keyword evidence="2" id="KW-0732">Signal</keyword>
<evidence type="ECO:0000313" key="4">
    <source>
        <dbReference type="Proteomes" id="UP000186817"/>
    </source>
</evidence>
<evidence type="ECO:0000256" key="2">
    <source>
        <dbReference type="SAM" id="SignalP"/>
    </source>
</evidence>
<reference evidence="3 4" key="1">
    <citation type="submission" date="2016-02" db="EMBL/GenBank/DDBJ databases">
        <title>Genome analysis of coral dinoflagellate symbionts highlights evolutionary adaptations to a symbiotic lifestyle.</title>
        <authorList>
            <person name="Aranda M."/>
            <person name="Li Y."/>
            <person name="Liew Y.J."/>
            <person name="Baumgarten S."/>
            <person name="Simakov O."/>
            <person name="Wilson M."/>
            <person name="Piel J."/>
            <person name="Ashoor H."/>
            <person name="Bougouffa S."/>
            <person name="Bajic V.B."/>
            <person name="Ryu T."/>
            <person name="Ravasi T."/>
            <person name="Bayer T."/>
            <person name="Micklem G."/>
            <person name="Kim H."/>
            <person name="Bhak J."/>
            <person name="Lajeunesse T.C."/>
            <person name="Voolstra C.R."/>
        </authorList>
    </citation>
    <scope>NUCLEOTIDE SEQUENCE [LARGE SCALE GENOMIC DNA]</scope>
    <source>
        <strain evidence="3 4">CCMP2467</strain>
    </source>
</reference>
<feature type="compositionally biased region" description="Basic and acidic residues" evidence="1">
    <location>
        <begin position="359"/>
        <end position="374"/>
    </location>
</feature>
<feature type="chain" id="PRO_5012480672" evidence="2">
    <location>
        <begin position="17"/>
        <end position="394"/>
    </location>
</feature>